<sequence length="403" mass="46201">MKIGYDVSQTAENKAGCGFFADQLIHALARVDRKNEYLLYPTFFGYRHPDFLKATFPEENGNVKMLLRDLSFNEVNHWWSKRGNRMDRLGNPDIIHSNNYSCPKDVNARIVMTVYDLVYVEVPDLTTEENRLVCFQGIFDASIYADYLIMISEATRKAFIRHFPHYPEDRIKVIPLGSRPSIRKITVEKANNIIERLYTSVAREGNRDKVKLDQFWLGVGTVEPRKNYRLLIQAYNELVKSGKGTMPLFIAGGKGWKESDIGDFVKSCGLEEKVHFLGYVTDEELSALYSRCYAFIYPSFYEGFGLPILEAMNCGAPVITSQTTSMPEVVGEAGLLIDPYSIKSLIDAMWLLESDSSMRDVLIQRGAEQIKKFTWDEAAKSTLEVYEKVVTMEPWYNHDRKSM</sequence>
<evidence type="ECO:0000256" key="1">
    <source>
        <dbReference type="ARBA" id="ARBA00022679"/>
    </source>
</evidence>
<reference evidence="3 4" key="1">
    <citation type="submission" date="2020-01" db="EMBL/GenBank/DDBJ databases">
        <title>Whole genome sequence of Heliobacterium gestii DSM 11169.</title>
        <authorList>
            <person name="Kyndt J.A."/>
            <person name="Meyer T.E."/>
        </authorList>
    </citation>
    <scope>NUCLEOTIDE SEQUENCE [LARGE SCALE GENOMIC DNA]</scope>
    <source>
        <strain evidence="3 4">DSM 11169</strain>
    </source>
</reference>
<dbReference type="SUPFAM" id="SSF53756">
    <property type="entry name" value="UDP-Glycosyltransferase/glycogen phosphorylase"/>
    <property type="match status" value="1"/>
</dbReference>
<keyword evidence="1 3" id="KW-0808">Transferase</keyword>
<evidence type="ECO:0000259" key="2">
    <source>
        <dbReference type="Pfam" id="PF00534"/>
    </source>
</evidence>
<gene>
    <name evidence="3" type="ORF">GTO89_08670</name>
</gene>
<dbReference type="PANTHER" id="PTHR46401:SF2">
    <property type="entry name" value="GLYCOSYLTRANSFERASE WBBK-RELATED"/>
    <property type="match status" value="1"/>
</dbReference>
<keyword evidence="4" id="KW-1185">Reference proteome</keyword>
<comment type="caution">
    <text evidence="3">The sequence shown here is derived from an EMBL/GenBank/DDBJ whole genome shotgun (WGS) entry which is preliminary data.</text>
</comment>
<evidence type="ECO:0000313" key="4">
    <source>
        <dbReference type="Proteomes" id="UP000471031"/>
    </source>
</evidence>
<dbReference type="Pfam" id="PF00534">
    <property type="entry name" value="Glycos_transf_1"/>
    <property type="match status" value="1"/>
</dbReference>
<protein>
    <submittedName>
        <fullName evidence="3">Glycosyltransferase</fullName>
    </submittedName>
</protein>
<dbReference type="EMBL" id="WXEX01000006">
    <property type="protein sequence ID" value="MZP43107.1"/>
    <property type="molecule type" value="Genomic_DNA"/>
</dbReference>
<dbReference type="Proteomes" id="UP000471031">
    <property type="component" value="Unassembled WGS sequence"/>
</dbReference>
<dbReference type="Gene3D" id="3.40.50.2000">
    <property type="entry name" value="Glycogen Phosphorylase B"/>
    <property type="match status" value="2"/>
</dbReference>
<feature type="domain" description="Glycosyl transferase family 1" evidence="2">
    <location>
        <begin position="214"/>
        <end position="368"/>
    </location>
</feature>
<dbReference type="GO" id="GO:0016757">
    <property type="term" value="F:glycosyltransferase activity"/>
    <property type="evidence" value="ECO:0007669"/>
    <property type="project" value="InterPro"/>
</dbReference>
<name>A0A845L8N9_HELGE</name>
<dbReference type="PANTHER" id="PTHR46401">
    <property type="entry name" value="GLYCOSYLTRANSFERASE WBBK-RELATED"/>
    <property type="match status" value="1"/>
</dbReference>
<dbReference type="FunFam" id="3.40.50.2000:FF:000119">
    <property type="entry name" value="Glycosyl transferase group 1"/>
    <property type="match status" value="1"/>
</dbReference>
<organism evidence="3 4">
    <name type="scientific">Heliomicrobium gestii</name>
    <name type="common">Heliobacterium gestii</name>
    <dbReference type="NCBI Taxonomy" id="2699"/>
    <lineage>
        <taxon>Bacteria</taxon>
        <taxon>Bacillati</taxon>
        <taxon>Bacillota</taxon>
        <taxon>Clostridia</taxon>
        <taxon>Eubacteriales</taxon>
        <taxon>Heliobacteriaceae</taxon>
        <taxon>Heliomicrobium</taxon>
    </lineage>
</organism>
<dbReference type="InterPro" id="IPR001296">
    <property type="entry name" value="Glyco_trans_1"/>
</dbReference>
<dbReference type="OrthoDB" id="9797829at2"/>
<dbReference type="AlphaFoldDB" id="A0A845L8N9"/>
<proteinExistence type="predicted"/>
<dbReference type="GO" id="GO:0009103">
    <property type="term" value="P:lipopolysaccharide biosynthetic process"/>
    <property type="evidence" value="ECO:0007669"/>
    <property type="project" value="TreeGrafter"/>
</dbReference>
<dbReference type="RefSeq" id="WP_161261676.1">
    <property type="nucleotide sequence ID" value="NZ_JAFBDC010000005.1"/>
</dbReference>
<dbReference type="CDD" id="cd03809">
    <property type="entry name" value="GT4_MtfB-like"/>
    <property type="match status" value="1"/>
</dbReference>
<accession>A0A845L8N9</accession>
<evidence type="ECO:0000313" key="3">
    <source>
        <dbReference type="EMBL" id="MZP43107.1"/>
    </source>
</evidence>